<dbReference type="EMBL" id="PJEX01000246">
    <property type="protein sequence ID" value="TKW52328.1"/>
    <property type="molecule type" value="Genomic_DNA"/>
</dbReference>
<reference evidence="2 3" key="1">
    <citation type="journal article" date="2019" name="PLoS ONE">
        <title>Comparative genome analysis indicates high evolutionary potential of pathogenicity genes in Colletotrichum tanaceti.</title>
        <authorList>
            <person name="Lelwala R.V."/>
            <person name="Korhonen P.K."/>
            <person name="Young N.D."/>
            <person name="Scott J.B."/>
            <person name="Ades P.A."/>
            <person name="Gasser R.B."/>
            <person name="Taylor P.W.J."/>
        </authorList>
    </citation>
    <scope>NUCLEOTIDE SEQUENCE [LARGE SCALE GENOMIC DNA]</scope>
    <source>
        <strain evidence="2">BRIP57314</strain>
    </source>
</reference>
<evidence type="ECO:0000313" key="3">
    <source>
        <dbReference type="Proteomes" id="UP000310108"/>
    </source>
</evidence>
<proteinExistence type="predicted"/>
<keyword evidence="3" id="KW-1185">Reference proteome</keyword>
<dbReference type="AlphaFoldDB" id="A0A4U6X9M0"/>
<feature type="compositionally biased region" description="Polar residues" evidence="1">
    <location>
        <begin position="39"/>
        <end position="51"/>
    </location>
</feature>
<protein>
    <submittedName>
        <fullName evidence="2">Uncharacterized protein</fullName>
    </submittedName>
</protein>
<evidence type="ECO:0000256" key="1">
    <source>
        <dbReference type="SAM" id="MobiDB-lite"/>
    </source>
</evidence>
<dbReference type="SUPFAM" id="SSF55961">
    <property type="entry name" value="Bet v1-like"/>
    <property type="match status" value="1"/>
</dbReference>
<sequence>MMVKATPSKGQDLANVRIYHFAHPCDLPGSLSRQHRNGSHCSTSRHASSTPFSPPRHKPTSSTTRHPSSTMRILSSTWLFAVTAQASVSSLASLRCSGDLLPTPTYNLTRALFTVCAEDILDVPIQAVHNTLIDFGRYSEWNTFVVNAVPPPGVQGPDDVYHGMPVKFTSAGIIPQFNASSNEIITLLAPDVEDADGQGRIRAAVAWRNDDGLNGYFLPAEHPIFLTDLGNGSVRMVSYETFYLPGAALLWFSQSTLKERFETQGKDLKKYLERGL</sequence>
<comment type="caution">
    <text evidence="2">The sequence shown here is derived from an EMBL/GenBank/DDBJ whole genome shotgun (WGS) entry which is preliminary data.</text>
</comment>
<name>A0A4U6X9M0_9PEZI</name>
<dbReference type="OrthoDB" id="509124at2759"/>
<dbReference type="Proteomes" id="UP000310108">
    <property type="component" value="Unassembled WGS sequence"/>
</dbReference>
<accession>A0A4U6X9M0</accession>
<gene>
    <name evidence="2" type="ORF">CTA1_7269</name>
</gene>
<feature type="compositionally biased region" description="Low complexity" evidence="1">
    <location>
        <begin position="60"/>
        <end position="69"/>
    </location>
</feature>
<evidence type="ECO:0000313" key="2">
    <source>
        <dbReference type="EMBL" id="TKW52328.1"/>
    </source>
</evidence>
<organism evidence="2 3">
    <name type="scientific">Colletotrichum tanaceti</name>
    <dbReference type="NCBI Taxonomy" id="1306861"/>
    <lineage>
        <taxon>Eukaryota</taxon>
        <taxon>Fungi</taxon>
        <taxon>Dikarya</taxon>
        <taxon>Ascomycota</taxon>
        <taxon>Pezizomycotina</taxon>
        <taxon>Sordariomycetes</taxon>
        <taxon>Hypocreomycetidae</taxon>
        <taxon>Glomerellales</taxon>
        <taxon>Glomerellaceae</taxon>
        <taxon>Colletotrichum</taxon>
        <taxon>Colletotrichum destructivum species complex</taxon>
    </lineage>
</organism>
<feature type="region of interest" description="Disordered" evidence="1">
    <location>
        <begin position="32"/>
        <end position="69"/>
    </location>
</feature>